<keyword evidence="1" id="KW-0645">Protease</keyword>
<feature type="region of interest" description="Disordered" evidence="2">
    <location>
        <begin position="452"/>
        <end position="488"/>
    </location>
</feature>
<evidence type="ECO:0000259" key="3">
    <source>
        <dbReference type="Pfam" id="PF22936"/>
    </source>
</evidence>
<feature type="domain" description="Retrovirus-related Pol polyprotein from transposon TNT 1-94-like beta-barrel" evidence="3">
    <location>
        <begin position="134"/>
        <end position="205"/>
    </location>
</feature>
<dbReference type="PANTHER" id="PTHR42648:SF32">
    <property type="entry name" value="RIBONUCLEASE H-LIKE DOMAIN, GAG-PRE-INTEGRASE DOMAIN PROTEIN-RELATED"/>
    <property type="match status" value="1"/>
</dbReference>
<reference evidence="5" key="1">
    <citation type="journal article" date="2022" name="Int. J. Mol. Sci.">
        <title>Draft Genome of Tanacetum Coccineum: Genomic Comparison of Closely Related Tanacetum-Family Plants.</title>
        <authorList>
            <person name="Yamashiro T."/>
            <person name="Shiraishi A."/>
            <person name="Nakayama K."/>
            <person name="Satake H."/>
        </authorList>
    </citation>
    <scope>NUCLEOTIDE SEQUENCE</scope>
</reference>
<feature type="domain" description="Retroviral polymerase SH3-like" evidence="4">
    <location>
        <begin position="329"/>
        <end position="385"/>
    </location>
</feature>
<dbReference type="PANTHER" id="PTHR42648">
    <property type="entry name" value="TRANSPOSASE, PUTATIVE-RELATED"/>
    <property type="match status" value="1"/>
</dbReference>
<evidence type="ECO:0000259" key="4">
    <source>
        <dbReference type="Pfam" id="PF25597"/>
    </source>
</evidence>
<evidence type="ECO:0000313" key="6">
    <source>
        <dbReference type="Proteomes" id="UP001151760"/>
    </source>
</evidence>
<organism evidence="5 6">
    <name type="scientific">Tanacetum coccineum</name>
    <dbReference type="NCBI Taxonomy" id="301880"/>
    <lineage>
        <taxon>Eukaryota</taxon>
        <taxon>Viridiplantae</taxon>
        <taxon>Streptophyta</taxon>
        <taxon>Embryophyta</taxon>
        <taxon>Tracheophyta</taxon>
        <taxon>Spermatophyta</taxon>
        <taxon>Magnoliopsida</taxon>
        <taxon>eudicotyledons</taxon>
        <taxon>Gunneridae</taxon>
        <taxon>Pentapetalae</taxon>
        <taxon>asterids</taxon>
        <taxon>campanulids</taxon>
        <taxon>Asterales</taxon>
        <taxon>Asteraceae</taxon>
        <taxon>Asteroideae</taxon>
        <taxon>Anthemideae</taxon>
        <taxon>Anthemidinae</taxon>
        <taxon>Tanacetum</taxon>
    </lineage>
</organism>
<evidence type="ECO:0000256" key="2">
    <source>
        <dbReference type="SAM" id="MobiDB-lite"/>
    </source>
</evidence>
<keyword evidence="6" id="KW-1185">Reference proteome</keyword>
<dbReference type="InterPro" id="IPR057670">
    <property type="entry name" value="SH3_retrovirus"/>
</dbReference>
<keyword evidence="1" id="KW-0378">Hydrolase</keyword>
<name>A0ABQ4WKY9_9ASTR</name>
<dbReference type="EMBL" id="BQNB010008736">
    <property type="protein sequence ID" value="GJS53582.1"/>
    <property type="molecule type" value="Genomic_DNA"/>
</dbReference>
<accession>A0ABQ4WKY9</accession>
<dbReference type="Pfam" id="PF22936">
    <property type="entry name" value="Pol_BBD"/>
    <property type="match status" value="1"/>
</dbReference>
<proteinExistence type="predicted"/>
<feature type="compositionally biased region" description="Basic and acidic residues" evidence="2">
    <location>
        <begin position="458"/>
        <end position="488"/>
    </location>
</feature>
<sequence>MTHPHPNRRFVPQAVLTRSGKINTAGASVNTAVRPVNTAGSKPTVNHPRPISNAYKKGYSQVTRPFNKYSANKNSIFNKKVNTVRVKDTTARDRAVVSENKGIKANVVKASACWVWKAKNSSNPQQKEYKEKGVIDSGCSRHMTGNKCYLTEYEDYDGGFVSIGDGKGRISGKGKIKTGTLDFDNVYFCKELKYNLFSVSQICDKKNNVLFTDTECLVLSFDFKLLDESQVLLRVPRKDNIYSVDLKSFVPTKGLTCLFAKATINESNLWHGRKESNTKPPNGVAERRNRTLIEAARTMVLVIKPHNKTPYELIRGRTPLIDFMKPFGCPVTILNTRDHHGKFDGKADEGFFVRYYVVSKAMRVFNKRTKLVEETLNIRFLENTPNMTRNGPDWLFDVDSLTISMNYVPVVAGNQTNGIEGTRDNIVTGHAEKKIEPKQEYILIPMYTTDPLISQDPKVSEEDAEEKPTKMDENGALHKDRKDDQATRSEFERLLQQEKQTIHPNSTNSINTVSTPISVVRPSYTNNDPSSPVNVAEASNAFEEQLFEQFSPFKN</sequence>
<evidence type="ECO:0000313" key="5">
    <source>
        <dbReference type="EMBL" id="GJS53582.1"/>
    </source>
</evidence>
<evidence type="ECO:0000256" key="1">
    <source>
        <dbReference type="ARBA" id="ARBA00022670"/>
    </source>
</evidence>
<dbReference type="Pfam" id="PF25597">
    <property type="entry name" value="SH3_retrovirus"/>
    <property type="match status" value="1"/>
</dbReference>
<dbReference type="InterPro" id="IPR039537">
    <property type="entry name" value="Retrotran_Ty1/copia-like"/>
</dbReference>
<reference evidence="5" key="2">
    <citation type="submission" date="2022-01" db="EMBL/GenBank/DDBJ databases">
        <authorList>
            <person name="Yamashiro T."/>
            <person name="Shiraishi A."/>
            <person name="Satake H."/>
            <person name="Nakayama K."/>
        </authorList>
    </citation>
    <scope>NUCLEOTIDE SEQUENCE</scope>
</reference>
<dbReference type="Proteomes" id="UP001151760">
    <property type="component" value="Unassembled WGS sequence"/>
</dbReference>
<protein>
    <submittedName>
        <fullName evidence="5">Ribonuclease H-like domain-containing protein</fullName>
    </submittedName>
</protein>
<comment type="caution">
    <text evidence="5">The sequence shown here is derived from an EMBL/GenBank/DDBJ whole genome shotgun (WGS) entry which is preliminary data.</text>
</comment>
<gene>
    <name evidence="5" type="ORF">Tco_0626944</name>
</gene>
<dbReference type="InterPro" id="IPR054722">
    <property type="entry name" value="PolX-like_BBD"/>
</dbReference>